<keyword evidence="2" id="KW-1185">Reference proteome</keyword>
<sequence>MNIQNLLSKAIDKTVTYSRTSGGAGSILIIEFENKAFYTINCTWRIEDNGIVITTSWDDGTPLIGNMNKNAEKLIGRKLYITN</sequence>
<name>A0A401LP78_9BACE</name>
<dbReference type="AlphaFoldDB" id="A0A401LP78"/>
<gene>
    <name evidence="1" type="ORF">KGMB02408_02120</name>
</gene>
<protein>
    <submittedName>
        <fullName evidence="1">Uncharacterized protein</fullName>
    </submittedName>
</protein>
<dbReference type="EMBL" id="BHWB01000001">
    <property type="protein sequence ID" value="GCB33267.1"/>
    <property type="molecule type" value="Genomic_DNA"/>
</dbReference>
<dbReference type="Proteomes" id="UP000288079">
    <property type="component" value="Unassembled WGS sequence"/>
</dbReference>
<evidence type="ECO:0000313" key="1">
    <source>
        <dbReference type="EMBL" id="GCB33267.1"/>
    </source>
</evidence>
<accession>A0A401LP78</accession>
<dbReference type="RefSeq" id="WP_125039666.1">
    <property type="nucleotide sequence ID" value="NZ_BHWB01000001.1"/>
</dbReference>
<dbReference type="OrthoDB" id="1098472at2"/>
<proteinExistence type="predicted"/>
<reference evidence="1 2" key="1">
    <citation type="submission" date="2018-10" db="EMBL/GenBank/DDBJ databases">
        <title>Draft Genome Sequence of Bacteroides sp. KCTC 15687.</title>
        <authorList>
            <person name="Yu S.Y."/>
            <person name="Kim J.S."/>
            <person name="Oh B.S."/>
            <person name="Park S.H."/>
            <person name="Kang S.W."/>
            <person name="Park J.E."/>
            <person name="Choi S.H."/>
            <person name="Han K.I."/>
            <person name="Lee K.C."/>
            <person name="Eom M.K."/>
            <person name="Suh M.K."/>
            <person name="Lee D.H."/>
            <person name="Yoon H."/>
            <person name="Kim B."/>
            <person name="Yang S.J."/>
            <person name="Lee J.S."/>
            <person name="Lee J.H."/>
        </authorList>
    </citation>
    <scope>NUCLEOTIDE SEQUENCE [LARGE SCALE GENOMIC DNA]</scope>
    <source>
        <strain evidence="1 2">KCTC 15687</strain>
    </source>
</reference>
<organism evidence="1 2">
    <name type="scientific">Bacteroides faecalis</name>
    <dbReference type="NCBI Taxonomy" id="2447885"/>
    <lineage>
        <taxon>Bacteria</taxon>
        <taxon>Pseudomonadati</taxon>
        <taxon>Bacteroidota</taxon>
        <taxon>Bacteroidia</taxon>
        <taxon>Bacteroidales</taxon>
        <taxon>Bacteroidaceae</taxon>
        <taxon>Bacteroides</taxon>
    </lineage>
</organism>
<comment type="caution">
    <text evidence="1">The sequence shown here is derived from an EMBL/GenBank/DDBJ whole genome shotgun (WGS) entry which is preliminary data.</text>
</comment>
<evidence type="ECO:0000313" key="2">
    <source>
        <dbReference type="Proteomes" id="UP000288079"/>
    </source>
</evidence>